<accession>A0A183TL08</accession>
<evidence type="ECO:0000313" key="2">
    <source>
        <dbReference type="EMBL" id="VDM03542.1"/>
    </source>
</evidence>
<dbReference type="Proteomes" id="UP000275846">
    <property type="component" value="Unassembled WGS sequence"/>
</dbReference>
<dbReference type="AlphaFoldDB" id="A0A183TL08"/>
<evidence type="ECO:0000313" key="3">
    <source>
        <dbReference type="Proteomes" id="UP000275846"/>
    </source>
</evidence>
<proteinExistence type="predicted"/>
<protein>
    <submittedName>
        <fullName evidence="2 4">Uncharacterized protein</fullName>
    </submittedName>
</protein>
<reference evidence="4" key="1">
    <citation type="submission" date="2016-06" db="UniProtKB">
        <authorList>
            <consortium name="WormBaseParasite"/>
        </authorList>
    </citation>
    <scope>IDENTIFICATION</scope>
</reference>
<name>A0A183TL08_SCHSO</name>
<sequence>MVRGRLNPNESSVNRSRAPKENLGGSENSKHQDRQQCLVIQGLHESTAVRPEDRVAEDLASFNGLLNQLLPPSVEVKVIEAFRIGKKFEDSLETPRPRPLKIMLETTDQIKAILSKKLTSVTHIKRFFHPNYSPAERLKRRELVLEQQLRLKAGEHNLAIFKGKVVQKNTNFPLNQPIVLRTMAATSLTQKPRGNQLPKEMSELIP</sequence>
<feature type="region of interest" description="Disordered" evidence="1">
    <location>
        <begin position="187"/>
        <end position="206"/>
    </location>
</feature>
<dbReference type="WBParaSite" id="SSLN_0001780901-mRNA-1">
    <property type="protein sequence ID" value="SSLN_0001780901-mRNA-1"/>
    <property type="gene ID" value="SSLN_0001780901"/>
</dbReference>
<reference evidence="2 3" key="2">
    <citation type="submission" date="2018-11" db="EMBL/GenBank/DDBJ databases">
        <authorList>
            <consortium name="Pathogen Informatics"/>
        </authorList>
    </citation>
    <scope>NUCLEOTIDE SEQUENCE [LARGE SCALE GENOMIC DNA]</scope>
    <source>
        <strain evidence="2 3">NST_G2</strain>
    </source>
</reference>
<keyword evidence="3" id="KW-1185">Reference proteome</keyword>
<evidence type="ECO:0000313" key="4">
    <source>
        <dbReference type="WBParaSite" id="SSLN_0001780901-mRNA-1"/>
    </source>
</evidence>
<dbReference type="OrthoDB" id="6778856at2759"/>
<organism evidence="4">
    <name type="scientific">Schistocephalus solidus</name>
    <name type="common">Tapeworm</name>
    <dbReference type="NCBI Taxonomy" id="70667"/>
    <lineage>
        <taxon>Eukaryota</taxon>
        <taxon>Metazoa</taxon>
        <taxon>Spiralia</taxon>
        <taxon>Lophotrochozoa</taxon>
        <taxon>Platyhelminthes</taxon>
        <taxon>Cestoda</taxon>
        <taxon>Eucestoda</taxon>
        <taxon>Diphyllobothriidea</taxon>
        <taxon>Diphyllobothriidae</taxon>
        <taxon>Schistocephalus</taxon>
    </lineage>
</organism>
<feature type="region of interest" description="Disordered" evidence="1">
    <location>
        <begin position="1"/>
        <end position="33"/>
    </location>
</feature>
<evidence type="ECO:0000256" key="1">
    <source>
        <dbReference type="SAM" id="MobiDB-lite"/>
    </source>
</evidence>
<gene>
    <name evidence="2" type="ORF">SSLN_LOCUS17156</name>
</gene>
<dbReference type="EMBL" id="UYSU01042056">
    <property type="protein sequence ID" value="VDM03542.1"/>
    <property type="molecule type" value="Genomic_DNA"/>
</dbReference>